<dbReference type="EMBL" id="KN837284">
    <property type="protein sequence ID" value="KIJ29367.1"/>
    <property type="molecule type" value="Genomic_DNA"/>
</dbReference>
<dbReference type="InterPro" id="IPR051726">
    <property type="entry name" value="Chitin_Synth_Reg"/>
</dbReference>
<keyword evidence="3" id="KW-1185">Reference proteome</keyword>
<dbReference type="PANTHER" id="PTHR46430:SF2">
    <property type="entry name" value="CHITIN SYNTHASE REGULATORY FACTOR 4"/>
    <property type="match status" value="1"/>
</dbReference>
<evidence type="ECO:0000256" key="1">
    <source>
        <dbReference type="ARBA" id="ARBA00022737"/>
    </source>
</evidence>
<keyword evidence="1" id="KW-0677">Repeat</keyword>
<dbReference type="PANTHER" id="PTHR46430">
    <property type="entry name" value="PROTEIN SKT5-RELATED"/>
    <property type="match status" value="1"/>
</dbReference>
<protein>
    <submittedName>
        <fullName evidence="2">Uncharacterized protein</fullName>
    </submittedName>
</protein>
<dbReference type="Proteomes" id="UP000054279">
    <property type="component" value="Unassembled WGS sequence"/>
</dbReference>
<reference evidence="2 3" key="1">
    <citation type="submission" date="2014-06" db="EMBL/GenBank/DDBJ databases">
        <title>Evolutionary Origins and Diversification of the Mycorrhizal Mutualists.</title>
        <authorList>
            <consortium name="DOE Joint Genome Institute"/>
            <consortium name="Mycorrhizal Genomics Consortium"/>
            <person name="Kohler A."/>
            <person name="Kuo A."/>
            <person name="Nagy L.G."/>
            <person name="Floudas D."/>
            <person name="Copeland A."/>
            <person name="Barry K.W."/>
            <person name="Cichocki N."/>
            <person name="Veneault-Fourrey C."/>
            <person name="LaButti K."/>
            <person name="Lindquist E.A."/>
            <person name="Lipzen A."/>
            <person name="Lundell T."/>
            <person name="Morin E."/>
            <person name="Murat C."/>
            <person name="Riley R."/>
            <person name="Ohm R."/>
            <person name="Sun H."/>
            <person name="Tunlid A."/>
            <person name="Henrissat B."/>
            <person name="Grigoriev I.V."/>
            <person name="Hibbett D.S."/>
            <person name="Martin F."/>
        </authorList>
    </citation>
    <scope>NUCLEOTIDE SEQUENCE [LARGE SCALE GENOMIC DNA]</scope>
    <source>
        <strain evidence="2 3">SS14</strain>
    </source>
</reference>
<evidence type="ECO:0000313" key="2">
    <source>
        <dbReference type="EMBL" id="KIJ29367.1"/>
    </source>
</evidence>
<gene>
    <name evidence="2" type="ORF">M422DRAFT_269203</name>
</gene>
<dbReference type="HOGENOM" id="CLU_1116350_0_0_1"/>
<name>A0A0C9UKI1_SPHS4</name>
<sequence length="249" mass="27630">MQLLQKAAITFFIESPHPVYMYGLLLFDEFTAAKIQELYYVPLIPQGSGFTAEARKHIEPAVYLSNAHEYVVPPFPFNPLLVVHYYSLASQQGKAKVDMVLSKWFLCDPGGVLEKNEGLGVTFAEKVGPEVTTFCRVRDGILCGVRHWRVEGLVGYQEATIEHDNTDVHERPSALSRAASQSLSRTQHNTLADDKLARRRIQALTQATAARMVISAQQHGTSATTNGKLEVEVALPLGNIDMLRILLVP</sequence>
<dbReference type="AlphaFoldDB" id="A0A0C9UKI1"/>
<evidence type="ECO:0000313" key="3">
    <source>
        <dbReference type="Proteomes" id="UP000054279"/>
    </source>
</evidence>
<dbReference type="OrthoDB" id="272077at2759"/>
<proteinExistence type="predicted"/>
<accession>A0A0C9UKI1</accession>
<organism evidence="2 3">
    <name type="scientific">Sphaerobolus stellatus (strain SS14)</name>
    <dbReference type="NCBI Taxonomy" id="990650"/>
    <lineage>
        <taxon>Eukaryota</taxon>
        <taxon>Fungi</taxon>
        <taxon>Dikarya</taxon>
        <taxon>Basidiomycota</taxon>
        <taxon>Agaricomycotina</taxon>
        <taxon>Agaricomycetes</taxon>
        <taxon>Phallomycetidae</taxon>
        <taxon>Geastrales</taxon>
        <taxon>Sphaerobolaceae</taxon>
        <taxon>Sphaerobolus</taxon>
    </lineage>
</organism>